<proteinExistence type="predicted"/>
<protein>
    <submittedName>
        <fullName evidence="2">Uncharacterized protein</fullName>
    </submittedName>
</protein>
<gene>
    <name evidence="2" type="ORF">LCGC14_1457580</name>
</gene>
<accession>A0A0F9JGT5</accession>
<comment type="caution">
    <text evidence="2">The sequence shown here is derived from an EMBL/GenBank/DDBJ whole genome shotgun (WGS) entry which is preliminary data.</text>
</comment>
<dbReference type="AlphaFoldDB" id="A0A0F9JGT5"/>
<dbReference type="EMBL" id="LAZR01010110">
    <property type="protein sequence ID" value="KKM68773.1"/>
    <property type="molecule type" value="Genomic_DNA"/>
</dbReference>
<reference evidence="2" key="1">
    <citation type="journal article" date="2015" name="Nature">
        <title>Complex archaea that bridge the gap between prokaryotes and eukaryotes.</title>
        <authorList>
            <person name="Spang A."/>
            <person name="Saw J.H."/>
            <person name="Jorgensen S.L."/>
            <person name="Zaremba-Niedzwiedzka K."/>
            <person name="Martijn J."/>
            <person name="Lind A.E."/>
            <person name="van Eijk R."/>
            <person name="Schleper C."/>
            <person name="Guy L."/>
            <person name="Ettema T.J."/>
        </authorList>
    </citation>
    <scope>NUCLEOTIDE SEQUENCE</scope>
</reference>
<evidence type="ECO:0000256" key="1">
    <source>
        <dbReference type="SAM" id="MobiDB-lite"/>
    </source>
</evidence>
<feature type="region of interest" description="Disordered" evidence="1">
    <location>
        <begin position="1"/>
        <end position="25"/>
    </location>
</feature>
<sequence length="116" mass="13184">MWYNLKMHEGLPNTFEEGSESIPTPEEVQSVFEQLLGEEKYEDGRELEDEQGLYLREIIVPGEDGDTEYAYMRKGRYSEGQASDTAVHVTFFDKDGTAVGGHSVAKYIEGKWELTP</sequence>
<organism evidence="2">
    <name type="scientific">marine sediment metagenome</name>
    <dbReference type="NCBI Taxonomy" id="412755"/>
    <lineage>
        <taxon>unclassified sequences</taxon>
        <taxon>metagenomes</taxon>
        <taxon>ecological metagenomes</taxon>
    </lineage>
</organism>
<name>A0A0F9JGT5_9ZZZZ</name>
<evidence type="ECO:0000313" key="2">
    <source>
        <dbReference type="EMBL" id="KKM68773.1"/>
    </source>
</evidence>